<dbReference type="EMBL" id="CP000561">
    <property type="protein sequence ID" value="ABO08150.1"/>
    <property type="molecule type" value="Genomic_DNA"/>
</dbReference>
<dbReference type="Gene3D" id="3.10.590.10">
    <property type="entry name" value="ph1033 like domains"/>
    <property type="match status" value="1"/>
</dbReference>
<organism evidence="1 2">
    <name type="scientific">Pyrobaculum calidifontis (strain DSM 21063 / JCM 11548 / VA1)</name>
    <dbReference type="NCBI Taxonomy" id="410359"/>
    <lineage>
        <taxon>Archaea</taxon>
        <taxon>Thermoproteota</taxon>
        <taxon>Thermoprotei</taxon>
        <taxon>Thermoproteales</taxon>
        <taxon>Thermoproteaceae</taxon>
        <taxon>Pyrobaculum</taxon>
    </lineage>
</organism>
<dbReference type="SUPFAM" id="SSF88697">
    <property type="entry name" value="PUA domain-like"/>
    <property type="match status" value="1"/>
</dbReference>
<proteinExistence type="predicted"/>
<evidence type="ECO:0000313" key="1">
    <source>
        <dbReference type="EMBL" id="ABO08150.1"/>
    </source>
</evidence>
<reference evidence="1" key="1">
    <citation type="submission" date="2007-02" db="EMBL/GenBank/DDBJ databases">
        <title>Complete sequence of Pyrobaculum calidifontis JCM 11548.</title>
        <authorList>
            <consortium name="US DOE Joint Genome Institute"/>
            <person name="Copeland A."/>
            <person name="Lucas S."/>
            <person name="Lapidus A."/>
            <person name="Barry K."/>
            <person name="Glavina del Rio T."/>
            <person name="Dalin E."/>
            <person name="Tice H."/>
            <person name="Pitluck S."/>
            <person name="Chain P."/>
            <person name="Malfatti S."/>
            <person name="Shin M."/>
            <person name="Vergez L."/>
            <person name="Schmutz J."/>
            <person name="Larimer F."/>
            <person name="Land M."/>
            <person name="Hauser L."/>
            <person name="Kyrpides N."/>
            <person name="Mikhailova N."/>
            <person name="Cozen A.E."/>
            <person name="Fitz-Gibbon S.T."/>
            <person name="House C.H."/>
            <person name="Saltikov C."/>
            <person name="Lowe T.M."/>
            <person name="Richardson P."/>
        </authorList>
    </citation>
    <scope>NUCLEOTIDE SEQUENCE [LARGE SCALE GENOMIC DNA]</scope>
    <source>
        <strain evidence="1">JCM 11548</strain>
    </source>
</reference>
<sequence>MGKYWVFASKNKENIKTASERLLWGFWKKPHDSKSSRKKSTLAKNWRQFLHLYNNLSAGDVVFFQLAKSGDIHAVGIAKDRFYDDQTPVWPEEVNKGKVLFPWRVSFYIIIYSEEPLGAYFTHLENYVDGYGIGEAPPHEAETVLEKLREKLKSMGIYVKIA</sequence>
<dbReference type="GeneID" id="4908484"/>
<dbReference type="Proteomes" id="UP000001431">
    <property type="component" value="Chromosome"/>
</dbReference>
<dbReference type="AlphaFoldDB" id="A3MU33"/>
<dbReference type="OrthoDB" id="371965at2157"/>
<dbReference type="InterPro" id="IPR015947">
    <property type="entry name" value="PUA-like_sf"/>
</dbReference>
<gene>
    <name evidence="1" type="ordered locus">Pcal_0724</name>
</gene>
<dbReference type="eggNOG" id="arCOG02727">
    <property type="taxonomic scope" value="Archaea"/>
</dbReference>
<dbReference type="KEGG" id="pcl:Pcal_0724"/>
<protein>
    <recommendedName>
        <fullName evidence="3">EVE domain-containing protein</fullName>
    </recommendedName>
</protein>
<accession>A3MU33</accession>
<dbReference type="RefSeq" id="WP_011849408.1">
    <property type="nucleotide sequence ID" value="NC_009073.1"/>
</dbReference>
<keyword evidence="2" id="KW-1185">Reference proteome</keyword>
<evidence type="ECO:0008006" key="3">
    <source>
        <dbReference type="Google" id="ProtNLM"/>
    </source>
</evidence>
<dbReference type="STRING" id="410359.Pcal_0724"/>
<dbReference type="HOGENOM" id="CLU_1691555_0_0_2"/>
<evidence type="ECO:0000313" key="2">
    <source>
        <dbReference type="Proteomes" id="UP000001431"/>
    </source>
</evidence>
<name>A3MU33_PYRCJ</name>